<sequence length="294" mass="33093">MSQHNQQELDHDDVSVAELVEQQQKLAARVGELEKELQQERQARQYLTRALAELEVSLETETQKIRNKYDRRTFNNKEDVFELEERVEKIERGEVDPGEVVANSNAGVDPSDLLPLHNMYLSAQNLEPDEHDLSKNQEIAARLFPYLGQYAYSNEGKMMLPSTKVKDILEREIATPELAQRLDVENPNANTIRRAMKFVGKFGKDMMEFDDSEKTNRIVIDRNAWVAYTKEIADVASESDDSTVNTADDAVNAENAAEDGGDEVAQEFDRLESASDYGVVSTDGGTTVNSDSGR</sequence>
<reference evidence="4" key="1">
    <citation type="submission" date="2016-10" db="EMBL/GenBank/DDBJ databases">
        <authorList>
            <person name="Varghese N."/>
        </authorList>
    </citation>
    <scope>NUCLEOTIDE SEQUENCE [LARGE SCALE GENOMIC DNA]</scope>
    <source>
        <strain evidence="4">CGMCC 1.12284</strain>
    </source>
</reference>
<dbReference type="OrthoDB" id="219712at2157"/>
<feature type="compositionally biased region" description="Polar residues" evidence="2">
    <location>
        <begin position="283"/>
        <end position="294"/>
    </location>
</feature>
<evidence type="ECO:0000313" key="3">
    <source>
        <dbReference type="EMBL" id="SEW32804.1"/>
    </source>
</evidence>
<accession>A0A1I0QY72</accession>
<keyword evidence="4" id="KW-1185">Reference proteome</keyword>
<dbReference type="RefSeq" id="WP_049991487.1">
    <property type="nucleotide sequence ID" value="NZ_FOIS01000007.1"/>
</dbReference>
<dbReference type="AlphaFoldDB" id="A0A1I0QY72"/>
<name>A0A1I0QY72_9EURY</name>
<evidence type="ECO:0000256" key="2">
    <source>
        <dbReference type="SAM" id="MobiDB-lite"/>
    </source>
</evidence>
<dbReference type="Proteomes" id="UP000183275">
    <property type="component" value="Unassembled WGS sequence"/>
</dbReference>
<proteinExistence type="predicted"/>
<evidence type="ECO:0000256" key="1">
    <source>
        <dbReference type="SAM" id="Coils"/>
    </source>
</evidence>
<gene>
    <name evidence="3" type="ORF">SAMN05216285_4149</name>
</gene>
<keyword evidence="1" id="KW-0175">Coiled coil</keyword>
<organism evidence="3 4">
    <name type="scientific">Natrinema salifodinae</name>
    <dbReference type="NCBI Taxonomy" id="1202768"/>
    <lineage>
        <taxon>Archaea</taxon>
        <taxon>Methanobacteriati</taxon>
        <taxon>Methanobacteriota</taxon>
        <taxon>Stenosarchaea group</taxon>
        <taxon>Halobacteria</taxon>
        <taxon>Halobacteriales</taxon>
        <taxon>Natrialbaceae</taxon>
        <taxon>Natrinema</taxon>
    </lineage>
</organism>
<dbReference type="eggNOG" id="arCOG09239">
    <property type="taxonomic scope" value="Archaea"/>
</dbReference>
<evidence type="ECO:0000313" key="4">
    <source>
        <dbReference type="Proteomes" id="UP000183275"/>
    </source>
</evidence>
<feature type="coiled-coil region" evidence="1">
    <location>
        <begin position="16"/>
        <end position="50"/>
    </location>
</feature>
<dbReference type="EMBL" id="FOIS01000007">
    <property type="protein sequence ID" value="SEW32804.1"/>
    <property type="molecule type" value="Genomic_DNA"/>
</dbReference>
<feature type="region of interest" description="Disordered" evidence="2">
    <location>
        <begin position="272"/>
        <end position="294"/>
    </location>
</feature>
<protein>
    <submittedName>
        <fullName evidence="3">Uncharacterized protein</fullName>
    </submittedName>
</protein>